<reference evidence="2" key="2">
    <citation type="submission" date="2015-03" db="UniProtKB">
        <authorList>
            <consortium name="EnsemblPlants"/>
        </authorList>
    </citation>
    <scope>IDENTIFICATION</scope>
</reference>
<dbReference type="HOGENOM" id="CLU_2362640_0_0_1"/>
<evidence type="ECO:0000313" key="2">
    <source>
        <dbReference type="EnsemblPlants" id="Bo2g165610.1"/>
    </source>
</evidence>
<protein>
    <submittedName>
        <fullName evidence="2">Uncharacterized protein</fullName>
    </submittedName>
</protein>
<evidence type="ECO:0000256" key="1">
    <source>
        <dbReference type="SAM" id="MobiDB-lite"/>
    </source>
</evidence>
<reference evidence="2 3" key="1">
    <citation type="journal article" date="2014" name="Genome Biol.">
        <title>Transcriptome and methylome profiling reveals relics of genome dominance in the mesopolyploid Brassica oleracea.</title>
        <authorList>
            <person name="Parkin I.A."/>
            <person name="Koh C."/>
            <person name="Tang H."/>
            <person name="Robinson S.J."/>
            <person name="Kagale S."/>
            <person name="Clarke W.E."/>
            <person name="Town C.D."/>
            <person name="Nixon J."/>
            <person name="Krishnakumar V."/>
            <person name="Bidwell S.L."/>
            <person name="Denoeud F."/>
            <person name="Belcram H."/>
            <person name="Links M.G."/>
            <person name="Just J."/>
            <person name="Clarke C."/>
            <person name="Bender T."/>
            <person name="Huebert T."/>
            <person name="Mason A.S."/>
            <person name="Pires J.C."/>
            <person name="Barker G."/>
            <person name="Moore J."/>
            <person name="Walley P.G."/>
            <person name="Manoli S."/>
            <person name="Batley J."/>
            <person name="Edwards D."/>
            <person name="Nelson M.N."/>
            <person name="Wang X."/>
            <person name="Paterson A.H."/>
            <person name="King G."/>
            <person name="Bancroft I."/>
            <person name="Chalhoub B."/>
            <person name="Sharpe A.G."/>
        </authorList>
    </citation>
    <scope>NUCLEOTIDE SEQUENCE</scope>
    <source>
        <strain evidence="2 3">cv. TO1000</strain>
    </source>
</reference>
<keyword evidence="3" id="KW-1185">Reference proteome</keyword>
<organism evidence="2 3">
    <name type="scientific">Brassica oleracea var. oleracea</name>
    <dbReference type="NCBI Taxonomy" id="109376"/>
    <lineage>
        <taxon>Eukaryota</taxon>
        <taxon>Viridiplantae</taxon>
        <taxon>Streptophyta</taxon>
        <taxon>Embryophyta</taxon>
        <taxon>Tracheophyta</taxon>
        <taxon>Spermatophyta</taxon>
        <taxon>Magnoliopsida</taxon>
        <taxon>eudicotyledons</taxon>
        <taxon>Gunneridae</taxon>
        <taxon>Pentapetalae</taxon>
        <taxon>rosids</taxon>
        <taxon>malvids</taxon>
        <taxon>Brassicales</taxon>
        <taxon>Brassicaceae</taxon>
        <taxon>Brassiceae</taxon>
        <taxon>Brassica</taxon>
    </lineage>
</organism>
<dbReference type="Gramene" id="Bo2g165610.1">
    <property type="protein sequence ID" value="Bo2g165610.1"/>
    <property type="gene ID" value="Bo2g165610"/>
</dbReference>
<evidence type="ECO:0000313" key="3">
    <source>
        <dbReference type="Proteomes" id="UP000032141"/>
    </source>
</evidence>
<sequence length="96" mass="10828">MADEFIILRQETLQVLYRLRDASLHSLRGYANDPNITVERLNEIMMYVTVLRNGINDPMGIWDQAQLAPVEAAVEVPPGNNSPAVTVSTEEEEEEE</sequence>
<dbReference type="AlphaFoldDB" id="A0A0D3AYI1"/>
<dbReference type="EnsemblPlants" id="Bo2g165610.1">
    <property type="protein sequence ID" value="Bo2g165610.1"/>
    <property type="gene ID" value="Bo2g165610"/>
</dbReference>
<feature type="region of interest" description="Disordered" evidence="1">
    <location>
        <begin position="75"/>
        <end position="96"/>
    </location>
</feature>
<dbReference type="Proteomes" id="UP000032141">
    <property type="component" value="Chromosome C2"/>
</dbReference>
<accession>A0A0D3AYI1</accession>
<feature type="compositionally biased region" description="Polar residues" evidence="1">
    <location>
        <begin position="79"/>
        <end position="88"/>
    </location>
</feature>
<proteinExistence type="predicted"/>
<name>A0A0D3AYI1_BRAOL</name>